<reference evidence="2 3" key="1">
    <citation type="submission" date="2014-04" db="EMBL/GenBank/DDBJ databases">
        <authorList>
            <consortium name="DOE Joint Genome Institute"/>
            <person name="Kuo A."/>
            <person name="Kohler A."/>
            <person name="Costa M.D."/>
            <person name="Nagy L.G."/>
            <person name="Floudas D."/>
            <person name="Copeland A."/>
            <person name="Barry K.W."/>
            <person name="Cichocki N."/>
            <person name="Veneault-Fourrey C."/>
            <person name="LaButti K."/>
            <person name="Lindquist E.A."/>
            <person name="Lipzen A."/>
            <person name="Lundell T."/>
            <person name="Morin E."/>
            <person name="Murat C."/>
            <person name="Sun H."/>
            <person name="Tunlid A."/>
            <person name="Henrissat B."/>
            <person name="Grigoriev I.V."/>
            <person name="Hibbett D.S."/>
            <person name="Martin F."/>
            <person name="Nordberg H.P."/>
            <person name="Cantor M.N."/>
            <person name="Hua S.X."/>
        </authorList>
    </citation>
    <scope>NUCLEOTIDE SEQUENCE [LARGE SCALE GENOMIC DNA]</scope>
    <source>
        <strain evidence="2 3">441</strain>
    </source>
</reference>
<evidence type="ECO:0000313" key="2">
    <source>
        <dbReference type="EMBL" id="KIK12898.1"/>
    </source>
</evidence>
<dbReference type="Proteomes" id="UP000054018">
    <property type="component" value="Unassembled WGS sequence"/>
</dbReference>
<evidence type="ECO:0000313" key="3">
    <source>
        <dbReference type="Proteomes" id="UP000054018"/>
    </source>
</evidence>
<gene>
    <name evidence="2" type="ORF">PISMIDRAFT_18388</name>
</gene>
<protein>
    <submittedName>
        <fullName evidence="2">Uncharacterized protein</fullName>
    </submittedName>
</protein>
<dbReference type="EMBL" id="KN834038">
    <property type="protein sequence ID" value="KIK12898.1"/>
    <property type="molecule type" value="Genomic_DNA"/>
</dbReference>
<dbReference type="HOGENOM" id="CLU_615554_0_0_1"/>
<organism evidence="2 3">
    <name type="scientific">Pisolithus microcarpus 441</name>
    <dbReference type="NCBI Taxonomy" id="765257"/>
    <lineage>
        <taxon>Eukaryota</taxon>
        <taxon>Fungi</taxon>
        <taxon>Dikarya</taxon>
        <taxon>Basidiomycota</taxon>
        <taxon>Agaricomycotina</taxon>
        <taxon>Agaricomycetes</taxon>
        <taxon>Agaricomycetidae</taxon>
        <taxon>Boletales</taxon>
        <taxon>Sclerodermatineae</taxon>
        <taxon>Pisolithaceae</taxon>
        <taxon>Pisolithus</taxon>
    </lineage>
</organism>
<sequence length="445" mass="49435">MSHIYHIGIWQFDIPPSLVHVSAVIDVFPAPQFTLYDLPQSHFIRMEEFSVRGADCSSDRDKGPRPLQPTPRFYFPPIPSARPDSPYPVDGDSTITSVSDIPAVNDPSWNFTHDPACPMSFMDLLGSPLVIYDHPANVDDVHLPQPPIELPAFPDQNLSVPKDVTAMSGQQVVVADTLCKRGINPLENVSVSLPMVPTEGRPEVPSEVGSVVLHEVAMGMGEASAPHTSVPDTHLSRPPAGARDPPQALSNASWKIRNPGQPVIPPHGSEKLDATQRTARKVASEQRRVKQQAVSDAVAELLEEQEMRINEIAKAHSILLEKVRLLTNGETHYRNKREESLANALVCIKAHQVNADRPHSQKFQLKELQEMVVNDQNMQNLDEDTKQKYLRELKESRNCKAIGVRSTNTAASRDVQATLKKIYGELQALHQGRFEVLVFPDNYVK</sequence>
<evidence type="ECO:0000256" key="1">
    <source>
        <dbReference type="SAM" id="MobiDB-lite"/>
    </source>
</evidence>
<reference evidence="3" key="2">
    <citation type="submission" date="2015-01" db="EMBL/GenBank/DDBJ databases">
        <title>Evolutionary Origins and Diversification of the Mycorrhizal Mutualists.</title>
        <authorList>
            <consortium name="DOE Joint Genome Institute"/>
            <consortium name="Mycorrhizal Genomics Consortium"/>
            <person name="Kohler A."/>
            <person name="Kuo A."/>
            <person name="Nagy L.G."/>
            <person name="Floudas D."/>
            <person name="Copeland A."/>
            <person name="Barry K.W."/>
            <person name="Cichocki N."/>
            <person name="Veneault-Fourrey C."/>
            <person name="LaButti K."/>
            <person name="Lindquist E.A."/>
            <person name="Lipzen A."/>
            <person name="Lundell T."/>
            <person name="Morin E."/>
            <person name="Murat C."/>
            <person name="Riley R."/>
            <person name="Ohm R."/>
            <person name="Sun H."/>
            <person name="Tunlid A."/>
            <person name="Henrissat B."/>
            <person name="Grigoriev I.V."/>
            <person name="Hibbett D.S."/>
            <person name="Martin F."/>
        </authorList>
    </citation>
    <scope>NUCLEOTIDE SEQUENCE [LARGE SCALE GENOMIC DNA]</scope>
    <source>
        <strain evidence="3">441</strain>
    </source>
</reference>
<accession>A0A0C9YYC5</accession>
<feature type="region of interest" description="Disordered" evidence="1">
    <location>
        <begin position="54"/>
        <end position="81"/>
    </location>
</feature>
<keyword evidence="3" id="KW-1185">Reference proteome</keyword>
<name>A0A0C9YYC5_9AGAM</name>
<feature type="region of interest" description="Disordered" evidence="1">
    <location>
        <begin position="223"/>
        <end position="275"/>
    </location>
</feature>
<dbReference type="AlphaFoldDB" id="A0A0C9YYC5"/>
<feature type="compositionally biased region" description="Pro residues" evidence="1">
    <location>
        <begin position="66"/>
        <end position="80"/>
    </location>
</feature>
<proteinExistence type="predicted"/>